<evidence type="ECO:0000256" key="3">
    <source>
        <dbReference type="ARBA" id="ARBA00023163"/>
    </source>
</evidence>
<dbReference type="PROSITE" id="PS01124">
    <property type="entry name" value="HTH_ARAC_FAMILY_2"/>
    <property type="match status" value="1"/>
</dbReference>
<proteinExistence type="predicted"/>
<dbReference type="Proteomes" id="UP000824115">
    <property type="component" value="Unassembled WGS sequence"/>
</dbReference>
<evidence type="ECO:0000313" key="8">
    <source>
        <dbReference type="Proteomes" id="UP000824115"/>
    </source>
</evidence>
<dbReference type="InterPro" id="IPR018062">
    <property type="entry name" value="HTH_AraC-typ_CS"/>
</dbReference>
<feature type="domain" description="HTH araC/xylS-type" evidence="6">
    <location>
        <begin position="409"/>
        <end position="516"/>
    </location>
</feature>
<dbReference type="AlphaFoldDB" id="A0A9D2K9R3"/>
<dbReference type="SUPFAM" id="SSF81901">
    <property type="entry name" value="HCP-like"/>
    <property type="match status" value="1"/>
</dbReference>
<evidence type="ECO:0000256" key="4">
    <source>
        <dbReference type="SAM" id="Coils"/>
    </source>
</evidence>
<protein>
    <submittedName>
        <fullName evidence="7">Helix-turn-helix transcriptional regulator</fullName>
    </submittedName>
</protein>
<feature type="transmembrane region" description="Helical" evidence="5">
    <location>
        <begin position="350"/>
        <end position="371"/>
    </location>
</feature>
<accession>A0A9D2K9R3</accession>
<gene>
    <name evidence="7" type="ORF">IAC04_06785</name>
</gene>
<evidence type="ECO:0000256" key="5">
    <source>
        <dbReference type="SAM" id="Phobius"/>
    </source>
</evidence>
<keyword evidence="1" id="KW-0805">Transcription regulation</keyword>
<dbReference type="InterPro" id="IPR009057">
    <property type="entry name" value="Homeodomain-like_sf"/>
</dbReference>
<name>A0A9D2K9R3_9BACT</name>
<evidence type="ECO:0000259" key="6">
    <source>
        <dbReference type="PROSITE" id="PS01124"/>
    </source>
</evidence>
<dbReference type="SMART" id="SM00342">
    <property type="entry name" value="HTH_ARAC"/>
    <property type="match status" value="1"/>
</dbReference>
<dbReference type="PANTHER" id="PTHR43280:SF29">
    <property type="entry name" value="ARAC-FAMILY TRANSCRIPTIONAL REGULATOR"/>
    <property type="match status" value="1"/>
</dbReference>
<dbReference type="PROSITE" id="PS00041">
    <property type="entry name" value="HTH_ARAC_FAMILY_1"/>
    <property type="match status" value="1"/>
</dbReference>
<evidence type="ECO:0000256" key="1">
    <source>
        <dbReference type="ARBA" id="ARBA00023015"/>
    </source>
</evidence>
<reference evidence="7" key="1">
    <citation type="journal article" date="2021" name="PeerJ">
        <title>Extensive microbial diversity within the chicken gut microbiome revealed by metagenomics and culture.</title>
        <authorList>
            <person name="Gilroy R."/>
            <person name="Ravi A."/>
            <person name="Getino M."/>
            <person name="Pursley I."/>
            <person name="Horton D.L."/>
            <person name="Alikhan N.F."/>
            <person name="Baker D."/>
            <person name="Gharbi K."/>
            <person name="Hall N."/>
            <person name="Watson M."/>
            <person name="Adriaenssens E.M."/>
            <person name="Foster-Nyarko E."/>
            <person name="Jarju S."/>
            <person name="Secka A."/>
            <person name="Antonio M."/>
            <person name="Oren A."/>
            <person name="Chaudhuri R.R."/>
            <person name="La Ragione R."/>
            <person name="Hildebrand F."/>
            <person name="Pallen M.J."/>
        </authorList>
    </citation>
    <scope>NUCLEOTIDE SEQUENCE</scope>
    <source>
        <strain evidence="7">Gambia16-554</strain>
    </source>
</reference>
<keyword evidence="2" id="KW-0238">DNA-binding</keyword>
<keyword evidence="5" id="KW-0812">Transmembrane</keyword>
<dbReference type="Pfam" id="PF12833">
    <property type="entry name" value="HTH_18"/>
    <property type="match status" value="1"/>
</dbReference>
<evidence type="ECO:0000313" key="7">
    <source>
        <dbReference type="EMBL" id="HIZ86179.1"/>
    </source>
</evidence>
<keyword evidence="4" id="KW-0175">Coiled coil</keyword>
<organism evidence="7 8">
    <name type="scientific">Candidatus Coprenecus stercoravium</name>
    <dbReference type="NCBI Taxonomy" id="2840735"/>
    <lineage>
        <taxon>Bacteria</taxon>
        <taxon>Pseudomonadati</taxon>
        <taxon>Bacteroidota</taxon>
        <taxon>Bacteroidia</taxon>
        <taxon>Bacteroidales</taxon>
        <taxon>Rikenellaceae</taxon>
        <taxon>Rikenellaceae incertae sedis</taxon>
        <taxon>Candidatus Coprenecus</taxon>
    </lineage>
</organism>
<comment type="caution">
    <text evidence="7">The sequence shown here is derived from an EMBL/GenBank/DDBJ whole genome shotgun (WGS) entry which is preliminary data.</text>
</comment>
<keyword evidence="5" id="KW-0472">Membrane</keyword>
<evidence type="ECO:0000256" key="2">
    <source>
        <dbReference type="ARBA" id="ARBA00023125"/>
    </source>
</evidence>
<dbReference type="GO" id="GO:0003700">
    <property type="term" value="F:DNA-binding transcription factor activity"/>
    <property type="evidence" value="ECO:0007669"/>
    <property type="project" value="InterPro"/>
</dbReference>
<keyword evidence="5" id="KW-1133">Transmembrane helix</keyword>
<dbReference type="Gene3D" id="1.10.10.60">
    <property type="entry name" value="Homeodomain-like"/>
    <property type="match status" value="2"/>
</dbReference>
<dbReference type="EMBL" id="DXAW01000116">
    <property type="protein sequence ID" value="HIZ86179.1"/>
    <property type="molecule type" value="Genomic_DNA"/>
</dbReference>
<dbReference type="InterPro" id="IPR011990">
    <property type="entry name" value="TPR-like_helical_dom_sf"/>
</dbReference>
<reference evidence="7" key="2">
    <citation type="submission" date="2021-04" db="EMBL/GenBank/DDBJ databases">
        <authorList>
            <person name="Gilroy R."/>
        </authorList>
    </citation>
    <scope>NUCLEOTIDE SEQUENCE</scope>
    <source>
        <strain evidence="7">Gambia16-554</strain>
    </source>
</reference>
<dbReference type="InterPro" id="IPR018060">
    <property type="entry name" value="HTH_AraC"/>
</dbReference>
<dbReference type="GO" id="GO:0043565">
    <property type="term" value="F:sequence-specific DNA binding"/>
    <property type="evidence" value="ECO:0007669"/>
    <property type="project" value="InterPro"/>
</dbReference>
<keyword evidence="3" id="KW-0804">Transcription</keyword>
<sequence length="529" mass="60690">MDIDSDIERLIELCDKYTTLNRLDSVLYYAGKLGELPGDRAFLYSNLYTGQSMVLSTGSPDAFVWLDRALSVSRLSTDTVALCKLYNAIAIYKIDSELNFYEGIDYFIKSLNLSGGSYPKQYLIALCNLAYAYYMRNDMAGLKYSEEAYRLAVEEGDGHIAFSSAVITAYQHYIRGDMDIAMDYLLETLSKTDVYGCHTEVYALYANILHTLGRDGEALDYYRKSVSHIGSATAVATIMAWLSYGTYLLDTGDYTGASSAIDSGIELAVRHRLYSWLYMLYLRKSQLQESVGDYREALKYFKMYQSESDSIFSLEREHSINELRLKYEAEQRENKLKEKELSLVRWQKKLWISVILSVFFASAAIGIFIYFRKREKMYGQMVRQRLEKLEKESVSLKGGGDSDKDERNSRIFGEIEKLMKEEKLYADPNLTIDRIAGIMKMNRTYISNAINSKTGGNFNNYVNTYRIDEAVRRLSDMNDNAPLKAIAMDIGYNHIQTFSSTFSKYIGMSPVKFREKSHEIKKERTVQNS</sequence>
<dbReference type="PANTHER" id="PTHR43280">
    <property type="entry name" value="ARAC-FAMILY TRANSCRIPTIONAL REGULATOR"/>
    <property type="match status" value="1"/>
</dbReference>
<feature type="coiled-coil region" evidence="4">
    <location>
        <begin position="320"/>
        <end position="349"/>
    </location>
</feature>
<dbReference type="SUPFAM" id="SSF46689">
    <property type="entry name" value="Homeodomain-like"/>
    <property type="match status" value="1"/>
</dbReference>
<dbReference type="Gene3D" id="1.25.40.10">
    <property type="entry name" value="Tetratricopeptide repeat domain"/>
    <property type="match status" value="1"/>
</dbReference>